<dbReference type="AlphaFoldDB" id="A0A919BA42"/>
<evidence type="ECO:0000313" key="6">
    <source>
        <dbReference type="EMBL" id="GHF74188.1"/>
    </source>
</evidence>
<dbReference type="InterPro" id="IPR050206">
    <property type="entry name" value="FtsK/SpoIIIE/SftA"/>
</dbReference>
<comment type="caution">
    <text evidence="6">The sequence shown here is derived from an EMBL/GenBank/DDBJ whole genome shotgun (WGS) entry which is preliminary data.</text>
</comment>
<dbReference type="InterPro" id="IPR002543">
    <property type="entry name" value="FtsK_dom"/>
</dbReference>
<accession>A0A919BA42</accession>
<feature type="transmembrane region" description="Helical" evidence="4">
    <location>
        <begin position="14"/>
        <end position="35"/>
    </location>
</feature>
<organism evidence="6 7">
    <name type="scientific">Streptomyces mashuensis</name>
    <dbReference type="NCBI Taxonomy" id="33904"/>
    <lineage>
        <taxon>Bacteria</taxon>
        <taxon>Bacillati</taxon>
        <taxon>Actinomycetota</taxon>
        <taxon>Actinomycetes</taxon>
        <taxon>Kitasatosporales</taxon>
        <taxon>Streptomycetaceae</taxon>
        <taxon>Streptomyces</taxon>
    </lineage>
</organism>
<keyword evidence="2 3" id="KW-0067">ATP-binding</keyword>
<dbReference type="RefSeq" id="WP_190133308.1">
    <property type="nucleotide sequence ID" value="NZ_BNBD01000026.1"/>
</dbReference>
<feature type="transmembrane region" description="Helical" evidence="4">
    <location>
        <begin position="41"/>
        <end position="62"/>
    </location>
</feature>
<reference evidence="6" key="2">
    <citation type="submission" date="2020-09" db="EMBL/GenBank/DDBJ databases">
        <authorList>
            <person name="Sun Q."/>
            <person name="Ohkuma M."/>
        </authorList>
    </citation>
    <scope>NUCLEOTIDE SEQUENCE</scope>
    <source>
        <strain evidence="6">JCM 4059</strain>
    </source>
</reference>
<gene>
    <name evidence="6" type="ORF">GCM10010218_64140</name>
</gene>
<dbReference type="SUPFAM" id="SSF52540">
    <property type="entry name" value="P-loop containing nucleoside triphosphate hydrolases"/>
    <property type="match status" value="1"/>
</dbReference>
<sequence>MGNRKHQADQTEELYGQAAGAIGVIVIVFGILAAIKDQLGLSWPATVLLTVGALVALGYLAWRIRTAVKRLWAREEQPAVTRSQEAAMAVEEAIQAVPAHPELTAALTTAGAIGKDEVIRADEVTITTVRTGKRYDFLVPKGRTYADVEKKLGNVAGMFGVTRLHTKLERSRDNERRVQLLVLDEPPFSRPFPAPTRQEIAAFDGVPLGHDVIGELAGVPTFDKASLLVGGMTQMGKTTLVNGLITCLLIAYGEFDLYLLDGKLSGLTRFEKVAVRYEASDNPAVMEDMLDELNARVERRYQKIQDAIRNRQPIPTFRPVFFIVDESADFFADDGTPAGRERARRVAEKARSLVAKALESRIATVMLTQRPAKDAIPVMVRDQFLYRMCLYVASEGTAKVALGDTYFETVAPINPALLDSNIKGQGVLFAHGVSTLIRGFNFTDEFIWEVVDEVYARQQQALEKTPVSPLKQAVDLMQSKQLDFIPTAELAPALGITESNTTEAGKKLSELFGVRVRASKGGPKSLRGYRLADLTAALMSDS</sequence>
<evidence type="ECO:0000256" key="4">
    <source>
        <dbReference type="SAM" id="Phobius"/>
    </source>
</evidence>
<dbReference type="Proteomes" id="UP000638313">
    <property type="component" value="Unassembled WGS sequence"/>
</dbReference>
<dbReference type="PROSITE" id="PS50901">
    <property type="entry name" value="FTSK"/>
    <property type="match status" value="1"/>
</dbReference>
<protein>
    <recommendedName>
        <fullName evidence="5">FtsK domain-containing protein</fullName>
    </recommendedName>
</protein>
<keyword evidence="4" id="KW-0812">Transmembrane</keyword>
<dbReference type="PANTHER" id="PTHR22683:SF41">
    <property type="entry name" value="DNA TRANSLOCASE FTSK"/>
    <property type="match status" value="1"/>
</dbReference>
<dbReference type="GO" id="GO:0005524">
    <property type="term" value="F:ATP binding"/>
    <property type="evidence" value="ECO:0007669"/>
    <property type="project" value="UniProtKB-UniRule"/>
</dbReference>
<feature type="domain" description="FtsK" evidence="5">
    <location>
        <begin position="209"/>
        <end position="399"/>
    </location>
</feature>
<proteinExistence type="predicted"/>
<keyword evidence="1 3" id="KW-0547">Nucleotide-binding</keyword>
<evidence type="ECO:0000313" key="7">
    <source>
        <dbReference type="Proteomes" id="UP000638313"/>
    </source>
</evidence>
<keyword evidence="7" id="KW-1185">Reference proteome</keyword>
<name>A0A919BA42_9ACTN</name>
<dbReference type="EMBL" id="BNBD01000026">
    <property type="protein sequence ID" value="GHF74188.1"/>
    <property type="molecule type" value="Genomic_DNA"/>
</dbReference>
<keyword evidence="4" id="KW-0472">Membrane</keyword>
<evidence type="ECO:0000256" key="3">
    <source>
        <dbReference type="PROSITE-ProRule" id="PRU00289"/>
    </source>
</evidence>
<dbReference type="GO" id="GO:0003677">
    <property type="term" value="F:DNA binding"/>
    <property type="evidence" value="ECO:0007669"/>
    <property type="project" value="InterPro"/>
</dbReference>
<feature type="binding site" evidence="3">
    <location>
        <begin position="231"/>
        <end position="238"/>
    </location>
    <ligand>
        <name>ATP</name>
        <dbReference type="ChEBI" id="CHEBI:30616"/>
    </ligand>
</feature>
<dbReference type="Pfam" id="PF01580">
    <property type="entry name" value="FtsK_SpoIIIE"/>
    <property type="match status" value="1"/>
</dbReference>
<evidence type="ECO:0000256" key="1">
    <source>
        <dbReference type="ARBA" id="ARBA00022741"/>
    </source>
</evidence>
<keyword evidence="4" id="KW-1133">Transmembrane helix</keyword>
<dbReference type="InterPro" id="IPR027417">
    <property type="entry name" value="P-loop_NTPase"/>
</dbReference>
<evidence type="ECO:0000259" key="5">
    <source>
        <dbReference type="PROSITE" id="PS50901"/>
    </source>
</evidence>
<evidence type="ECO:0000256" key="2">
    <source>
        <dbReference type="ARBA" id="ARBA00022840"/>
    </source>
</evidence>
<dbReference type="Gene3D" id="3.40.50.300">
    <property type="entry name" value="P-loop containing nucleotide triphosphate hydrolases"/>
    <property type="match status" value="1"/>
</dbReference>
<reference evidence="6" key="1">
    <citation type="journal article" date="2014" name="Int. J. Syst. Evol. Microbiol.">
        <title>Complete genome sequence of Corynebacterium casei LMG S-19264T (=DSM 44701T), isolated from a smear-ripened cheese.</title>
        <authorList>
            <consortium name="US DOE Joint Genome Institute (JGI-PGF)"/>
            <person name="Walter F."/>
            <person name="Albersmeier A."/>
            <person name="Kalinowski J."/>
            <person name="Ruckert C."/>
        </authorList>
    </citation>
    <scope>NUCLEOTIDE SEQUENCE</scope>
    <source>
        <strain evidence="6">JCM 4059</strain>
    </source>
</reference>
<dbReference type="PANTHER" id="PTHR22683">
    <property type="entry name" value="SPORULATION PROTEIN RELATED"/>
    <property type="match status" value="1"/>
</dbReference>